<evidence type="ECO:0000256" key="5">
    <source>
        <dbReference type="ARBA" id="ARBA00022824"/>
    </source>
</evidence>
<evidence type="ECO:0000256" key="1">
    <source>
        <dbReference type="ARBA" id="ARBA00004319"/>
    </source>
</evidence>
<dbReference type="GO" id="GO:0005788">
    <property type="term" value="C:endoplasmic reticulum lumen"/>
    <property type="evidence" value="ECO:0007669"/>
    <property type="project" value="UniProtKB-SubCell"/>
</dbReference>
<evidence type="ECO:0000313" key="15">
    <source>
        <dbReference type="Proteomes" id="UP000291343"/>
    </source>
</evidence>
<evidence type="ECO:0000256" key="4">
    <source>
        <dbReference type="ARBA" id="ARBA00022729"/>
    </source>
</evidence>
<feature type="domain" description="Glycosyl transferase CAP10" evidence="13">
    <location>
        <begin position="230"/>
        <end position="473"/>
    </location>
</feature>
<proteinExistence type="inferred from homology"/>
<dbReference type="Pfam" id="PF00630">
    <property type="entry name" value="Filamin"/>
    <property type="match status" value="1"/>
</dbReference>
<evidence type="ECO:0000256" key="6">
    <source>
        <dbReference type="ARBA" id="ARBA00023180"/>
    </source>
</evidence>
<dbReference type="PANTHER" id="PTHR12203">
    <property type="entry name" value="KDEL LYS-ASP-GLU-LEU CONTAINING - RELATED"/>
    <property type="match status" value="1"/>
</dbReference>
<comment type="subcellular location">
    <subcellularLocation>
        <location evidence="1">Endoplasmic reticulum lumen</location>
    </subcellularLocation>
</comment>
<evidence type="ECO:0000256" key="10">
    <source>
        <dbReference type="ARBA" id="ARBA00049246"/>
    </source>
</evidence>
<sequence length="508" mass="59282">MKCCKMMKQFLIFFILLSCLSLSFSDVDIKIYGPGLNPANIVMPARYFFLNCTTLKKSMSIDEIEKKLSVAISGQHVTDRSARIWLNVLNRRDGFFVIRYKLYETCKSMQIVAKFNNKHIGGSPFVFNETIQAEHCYCPKRDFESWLSNYGCSNNLTNYPQIEEDLRPFKDIDYNSFRSEFVKKFDRPASMSVCNYVVLRNQLYRTCYGQHVGFKMFMDAILLSLARKVSLPDFEIFVNLGDWPLIKKGDKPIYPLFSWCGSHSTHDIVMPTYDLTESSLQAMGRVSLDMLSVQGNINKVWNEREAKAFWRGRDSSEERLKLIEISRQNPNLINASLTNFFFFRHLENQYGPKTKHISFFKFFDYKYQINLDGTVAGYRLPYLFSGGSLVLKQDSEYYEHFYRDLKPKHHYLAVKRDLSNLINKIKWAKENDEKAEKIASNGQQFALNNLLPQHVFCYHAVLFHEWSKLIVSSIRVNDGMEHVPQPSSEDDCFCDEDLHQTNISKDEL</sequence>
<comment type="pathway">
    <text evidence="7">Protein modification.</text>
</comment>
<feature type="repeat" description="Filamin" evidence="11">
    <location>
        <begin position="21"/>
        <end position="129"/>
    </location>
</feature>
<comment type="function">
    <text evidence="8">Protein O-glucosyltransferase. Catalyzes the reaction that attaches glucose through an O-glycosidic linkage to a conserved serine residue found in the consensus sequence C-X-S-X-[PA]-C in epidermal growth factor-like repeats. Regulates Notch signaling by glucosylating Notch in the ER, glucosylation is required for the correct folding and cleavage of Notch.</text>
</comment>
<dbReference type="STRING" id="195883.A0A482X5B5"/>
<keyword evidence="4 12" id="KW-0732">Signal</keyword>
<comment type="catalytic activity">
    <reaction evidence="10">
        <text>L-seryl-[EGF-like domain protein] + UDP-alpha-D-glucose = 3-O-(beta-D-glucosyl)-L-seryl-[EGF-like domain protein] + UDP + H(+)</text>
        <dbReference type="Rhea" id="RHEA:58116"/>
        <dbReference type="Rhea" id="RHEA-COMP:14610"/>
        <dbReference type="Rhea" id="RHEA-COMP:16010"/>
        <dbReference type="ChEBI" id="CHEBI:15378"/>
        <dbReference type="ChEBI" id="CHEBI:29999"/>
        <dbReference type="ChEBI" id="CHEBI:58223"/>
        <dbReference type="ChEBI" id="CHEBI:58885"/>
        <dbReference type="ChEBI" id="CHEBI:140576"/>
    </reaction>
</comment>
<reference evidence="14 15" key="1">
    <citation type="journal article" date="2017" name="Gigascience">
        <title>Genome sequence of the small brown planthopper, Laodelphax striatellus.</title>
        <authorList>
            <person name="Zhu J."/>
            <person name="Jiang F."/>
            <person name="Wang X."/>
            <person name="Yang P."/>
            <person name="Bao Y."/>
            <person name="Zhao W."/>
            <person name="Wang W."/>
            <person name="Lu H."/>
            <person name="Wang Q."/>
            <person name="Cui N."/>
            <person name="Li J."/>
            <person name="Chen X."/>
            <person name="Luo L."/>
            <person name="Yu J."/>
            <person name="Kang L."/>
            <person name="Cui F."/>
        </authorList>
    </citation>
    <scope>NUCLEOTIDE SEQUENCE [LARGE SCALE GENOMIC DNA]</scope>
    <source>
        <strain evidence="14">Lst14</strain>
    </source>
</reference>
<gene>
    <name evidence="14" type="ORF">LSTR_LSTR002691</name>
</gene>
<dbReference type="SMR" id="A0A482X5B5"/>
<name>A0A482X5B5_LAOST</name>
<dbReference type="PANTHER" id="PTHR12203:SF122">
    <property type="entry name" value="GLYCOSYL TRANSFERASE CAP10 DOMAIN-CONTAINING PROTEIN"/>
    <property type="match status" value="1"/>
</dbReference>
<evidence type="ECO:0000256" key="3">
    <source>
        <dbReference type="ARBA" id="ARBA00022676"/>
    </source>
</evidence>
<keyword evidence="5" id="KW-0256">Endoplasmic reticulum</keyword>
<evidence type="ECO:0000256" key="8">
    <source>
        <dbReference type="ARBA" id="ARBA00045690"/>
    </source>
</evidence>
<dbReference type="PROSITE" id="PS50194">
    <property type="entry name" value="FILAMIN_REPEAT"/>
    <property type="match status" value="1"/>
</dbReference>
<feature type="chain" id="PRO_5019727856" description="Glycosyl transferase CAP10 domain-containing protein" evidence="12">
    <location>
        <begin position="26"/>
        <end position="508"/>
    </location>
</feature>
<dbReference type="InterPro" id="IPR014756">
    <property type="entry name" value="Ig_E-set"/>
</dbReference>
<dbReference type="GO" id="GO:0046527">
    <property type="term" value="F:glucosyltransferase activity"/>
    <property type="evidence" value="ECO:0007669"/>
    <property type="project" value="TreeGrafter"/>
</dbReference>
<comment type="caution">
    <text evidence="14">The sequence shown here is derived from an EMBL/GenBank/DDBJ whole genome shotgun (WGS) entry which is preliminary data.</text>
</comment>
<dbReference type="Proteomes" id="UP000291343">
    <property type="component" value="Unassembled WGS sequence"/>
</dbReference>
<feature type="signal peptide" evidence="12">
    <location>
        <begin position="1"/>
        <end position="25"/>
    </location>
</feature>
<dbReference type="InterPro" id="IPR017868">
    <property type="entry name" value="Filamin/ABP280_repeat-like"/>
</dbReference>
<keyword evidence="6" id="KW-0325">Glycoprotein</keyword>
<organism evidence="14 15">
    <name type="scientific">Laodelphax striatellus</name>
    <name type="common">Small brown planthopper</name>
    <name type="synonym">Delphax striatella</name>
    <dbReference type="NCBI Taxonomy" id="195883"/>
    <lineage>
        <taxon>Eukaryota</taxon>
        <taxon>Metazoa</taxon>
        <taxon>Ecdysozoa</taxon>
        <taxon>Arthropoda</taxon>
        <taxon>Hexapoda</taxon>
        <taxon>Insecta</taxon>
        <taxon>Pterygota</taxon>
        <taxon>Neoptera</taxon>
        <taxon>Paraneoptera</taxon>
        <taxon>Hemiptera</taxon>
        <taxon>Auchenorrhyncha</taxon>
        <taxon>Fulgoroidea</taxon>
        <taxon>Delphacidae</taxon>
        <taxon>Criomorphinae</taxon>
        <taxon>Laodelphax</taxon>
    </lineage>
</organism>
<keyword evidence="3" id="KW-0328">Glycosyltransferase</keyword>
<dbReference type="AlphaFoldDB" id="A0A482X5B5"/>
<evidence type="ECO:0000256" key="9">
    <source>
        <dbReference type="ARBA" id="ARBA00047553"/>
    </source>
</evidence>
<evidence type="ECO:0000313" key="14">
    <source>
        <dbReference type="EMBL" id="RZF41059.1"/>
    </source>
</evidence>
<dbReference type="EMBL" id="QKKF02017260">
    <property type="protein sequence ID" value="RZF41059.1"/>
    <property type="molecule type" value="Genomic_DNA"/>
</dbReference>
<dbReference type="Gene3D" id="2.60.40.10">
    <property type="entry name" value="Immunoglobulins"/>
    <property type="match status" value="1"/>
</dbReference>
<dbReference type="SUPFAM" id="SSF81296">
    <property type="entry name" value="E set domains"/>
    <property type="match status" value="1"/>
</dbReference>
<dbReference type="PROSITE" id="PS51257">
    <property type="entry name" value="PROKAR_LIPOPROTEIN"/>
    <property type="match status" value="1"/>
</dbReference>
<evidence type="ECO:0000256" key="7">
    <source>
        <dbReference type="ARBA" id="ARBA00043952"/>
    </source>
</evidence>
<dbReference type="InterPro" id="IPR006598">
    <property type="entry name" value="CAP10"/>
</dbReference>
<accession>A0A482X5B5</accession>
<comment type="catalytic activity">
    <reaction evidence="9">
        <text>L-seryl-[EGF-like domain protein] + UDP-alpha-D-xylose = 3-O-(beta-D-xylosyl)-L-seryl-[EGF-like domain protein] + UDP + H(+)</text>
        <dbReference type="Rhea" id="RHEA:62016"/>
        <dbReference type="Rhea" id="RHEA-COMP:16010"/>
        <dbReference type="Rhea" id="RHEA-COMP:16011"/>
        <dbReference type="ChEBI" id="CHEBI:15378"/>
        <dbReference type="ChEBI" id="CHEBI:29999"/>
        <dbReference type="ChEBI" id="CHEBI:57632"/>
        <dbReference type="ChEBI" id="CHEBI:58223"/>
        <dbReference type="ChEBI" id="CHEBI:132085"/>
    </reaction>
</comment>
<evidence type="ECO:0000256" key="11">
    <source>
        <dbReference type="PROSITE-ProRule" id="PRU00087"/>
    </source>
</evidence>
<evidence type="ECO:0000259" key="13">
    <source>
        <dbReference type="SMART" id="SM00672"/>
    </source>
</evidence>
<keyword evidence="3" id="KW-0808">Transferase</keyword>
<comment type="similarity">
    <text evidence="2">Belongs to the KDELC family.</text>
</comment>
<dbReference type="InParanoid" id="A0A482X5B5"/>
<dbReference type="InterPro" id="IPR013783">
    <property type="entry name" value="Ig-like_fold"/>
</dbReference>
<dbReference type="Pfam" id="PF05686">
    <property type="entry name" value="Glyco_transf_90"/>
    <property type="match status" value="1"/>
</dbReference>
<protein>
    <recommendedName>
        <fullName evidence="13">Glycosyl transferase CAP10 domain-containing protein</fullName>
    </recommendedName>
</protein>
<evidence type="ECO:0000256" key="12">
    <source>
        <dbReference type="SAM" id="SignalP"/>
    </source>
</evidence>
<dbReference type="InterPro" id="IPR051091">
    <property type="entry name" value="O-Glucosyltr/Glycosyltrsf_90"/>
</dbReference>
<dbReference type="OrthoDB" id="541052at2759"/>
<dbReference type="SMART" id="SM00672">
    <property type="entry name" value="CAP10"/>
    <property type="match status" value="1"/>
</dbReference>
<keyword evidence="15" id="KW-1185">Reference proteome</keyword>
<evidence type="ECO:0000256" key="2">
    <source>
        <dbReference type="ARBA" id="ARBA00006063"/>
    </source>
</evidence>